<keyword evidence="2" id="KW-1185">Reference proteome</keyword>
<proteinExistence type="predicted"/>
<evidence type="ECO:0000313" key="1">
    <source>
        <dbReference type="EMBL" id="KAG5619624.1"/>
    </source>
</evidence>
<protein>
    <submittedName>
        <fullName evidence="1">Uncharacterized protein</fullName>
    </submittedName>
</protein>
<dbReference type="Proteomes" id="UP000824120">
    <property type="component" value="Chromosome 2"/>
</dbReference>
<comment type="caution">
    <text evidence="1">The sequence shown here is derived from an EMBL/GenBank/DDBJ whole genome shotgun (WGS) entry which is preliminary data.</text>
</comment>
<sequence length="173" mass="18863">MYYSIVKKLTMVSLLKINKEFSIYSHQKLVLADSSAKLVKFAERLGDSPFFCLIAVSCFPLASSRPGPLGGIVLLHGTIQRSAKCSFHRLFDPLPSGLCVLEQRAGSVPLATHQACLPFKNGVSNSATQDSIMNAHNKTQFTYARINCVLKDLSCDTPLPKILMLAILATCTS</sequence>
<organism evidence="1 2">
    <name type="scientific">Solanum commersonii</name>
    <name type="common">Commerson's wild potato</name>
    <name type="synonym">Commerson's nightshade</name>
    <dbReference type="NCBI Taxonomy" id="4109"/>
    <lineage>
        <taxon>Eukaryota</taxon>
        <taxon>Viridiplantae</taxon>
        <taxon>Streptophyta</taxon>
        <taxon>Embryophyta</taxon>
        <taxon>Tracheophyta</taxon>
        <taxon>Spermatophyta</taxon>
        <taxon>Magnoliopsida</taxon>
        <taxon>eudicotyledons</taxon>
        <taxon>Gunneridae</taxon>
        <taxon>Pentapetalae</taxon>
        <taxon>asterids</taxon>
        <taxon>lamiids</taxon>
        <taxon>Solanales</taxon>
        <taxon>Solanaceae</taxon>
        <taxon>Solanoideae</taxon>
        <taxon>Solaneae</taxon>
        <taxon>Solanum</taxon>
    </lineage>
</organism>
<dbReference type="AlphaFoldDB" id="A0A9J6A5G9"/>
<name>A0A9J6A5G9_SOLCO</name>
<evidence type="ECO:0000313" key="2">
    <source>
        <dbReference type="Proteomes" id="UP000824120"/>
    </source>
</evidence>
<accession>A0A9J6A5G9</accession>
<dbReference type="EMBL" id="JACXVP010000002">
    <property type="protein sequence ID" value="KAG5619624.1"/>
    <property type="molecule type" value="Genomic_DNA"/>
</dbReference>
<gene>
    <name evidence="1" type="ORF">H5410_004842</name>
</gene>
<reference evidence="1 2" key="1">
    <citation type="submission" date="2020-09" db="EMBL/GenBank/DDBJ databases">
        <title>De no assembly of potato wild relative species, Solanum commersonii.</title>
        <authorList>
            <person name="Cho K."/>
        </authorList>
    </citation>
    <scope>NUCLEOTIDE SEQUENCE [LARGE SCALE GENOMIC DNA]</scope>
    <source>
        <strain evidence="1">LZ3.2</strain>
        <tissue evidence="1">Leaf</tissue>
    </source>
</reference>